<proteinExistence type="inferred from homology"/>
<comment type="caution">
    <text evidence="6">The sequence shown here is derived from an EMBL/GenBank/DDBJ whole genome shotgun (WGS) entry which is preliminary data.</text>
</comment>
<evidence type="ECO:0000256" key="2">
    <source>
        <dbReference type="ARBA" id="ARBA00023015"/>
    </source>
</evidence>
<dbReference type="PRINTS" id="PR00039">
    <property type="entry name" value="HTHLYSR"/>
</dbReference>
<gene>
    <name evidence="6" type="ORF">DES49_0569</name>
</gene>
<keyword evidence="7" id="KW-1185">Reference proteome</keyword>
<dbReference type="PANTHER" id="PTHR30118">
    <property type="entry name" value="HTH-TYPE TRANSCRIPTIONAL REGULATOR LEUO-RELATED"/>
    <property type="match status" value="1"/>
</dbReference>
<dbReference type="EMBL" id="SOAX01000001">
    <property type="protein sequence ID" value="TDT44462.1"/>
    <property type="molecule type" value="Genomic_DNA"/>
</dbReference>
<comment type="similarity">
    <text evidence="1">Belongs to the LysR transcriptional regulatory family.</text>
</comment>
<evidence type="ECO:0000313" key="7">
    <source>
        <dbReference type="Proteomes" id="UP000295830"/>
    </source>
</evidence>
<feature type="domain" description="HTH lysR-type" evidence="5">
    <location>
        <begin position="8"/>
        <end position="65"/>
    </location>
</feature>
<evidence type="ECO:0000259" key="5">
    <source>
        <dbReference type="PROSITE" id="PS50931"/>
    </source>
</evidence>
<dbReference type="InterPro" id="IPR050389">
    <property type="entry name" value="LysR-type_TF"/>
</dbReference>
<dbReference type="SUPFAM" id="SSF46785">
    <property type="entry name" value="Winged helix' DNA-binding domain"/>
    <property type="match status" value="1"/>
</dbReference>
<dbReference type="PANTHER" id="PTHR30118:SF15">
    <property type="entry name" value="TRANSCRIPTIONAL REGULATORY PROTEIN"/>
    <property type="match status" value="1"/>
</dbReference>
<keyword evidence="3" id="KW-0238">DNA-binding</keyword>
<evidence type="ECO:0000256" key="4">
    <source>
        <dbReference type="ARBA" id="ARBA00023163"/>
    </source>
</evidence>
<reference evidence="6 7" key="1">
    <citation type="submission" date="2019-03" db="EMBL/GenBank/DDBJ databases">
        <title>Genomic Encyclopedia of Type Strains, Phase IV (KMG-IV): sequencing the most valuable type-strain genomes for metagenomic binning, comparative biology and taxonomic classification.</title>
        <authorList>
            <person name="Goeker M."/>
        </authorList>
    </citation>
    <scope>NUCLEOTIDE SEQUENCE [LARGE SCALE GENOMIC DNA]</scope>
    <source>
        <strain evidence="6 7">DSM 15505</strain>
    </source>
</reference>
<sequence>MKLNLRSVDLNLLPVFVAVMEEGQLSRAAERLGMSQPAVSSALKRLRLTVGADLFSRSRAGLSPTPEARRLYESVAEGLGILTGALDSRQPFDPAASERQFRVMAPDYFDALALGPLITTMRQFGEGMSIRVLSLESDWVRTLVNTEADIAFDSVSVEDPRLKTEVIGVEKPVVVARSGHPRIDGKLTPLDYMKAEHVVLPERERRVLPLEKYLGHPVWERWVGAQVTQLTNLLFVASDSDLIATVPLRLAQRFAPLLGLQVLPFPMDVGELPIYAIWPKVLDQDPAHQWFRQQIRDKLSQ</sequence>
<keyword evidence="2" id="KW-0805">Transcription regulation</keyword>
<dbReference type="GO" id="GO:0003700">
    <property type="term" value="F:DNA-binding transcription factor activity"/>
    <property type="evidence" value="ECO:0007669"/>
    <property type="project" value="InterPro"/>
</dbReference>
<dbReference type="InterPro" id="IPR036388">
    <property type="entry name" value="WH-like_DNA-bd_sf"/>
</dbReference>
<dbReference type="RefSeq" id="WP_133734839.1">
    <property type="nucleotide sequence ID" value="NZ_SOAX01000001.1"/>
</dbReference>
<dbReference type="OrthoDB" id="8557381at2"/>
<dbReference type="AlphaFoldDB" id="A0A4R7K0U2"/>
<name>A0A4R7K0U2_9GAMM</name>
<protein>
    <submittedName>
        <fullName evidence="6">LysR family transcriptional regulator</fullName>
    </submittedName>
</protein>
<dbReference type="Pfam" id="PF00126">
    <property type="entry name" value="HTH_1"/>
    <property type="match status" value="1"/>
</dbReference>
<dbReference type="InterPro" id="IPR036390">
    <property type="entry name" value="WH_DNA-bd_sf"/>
</dbReference>
<dbReference type="SUPFAM" id="SSF53850">
    <property type="entry name" value="Periplasmic binding protein-like II"/>
    <property type="match status" value="1"/>
</dbReference>
<organism evidence="6 7">
    <name type="scientific">Halospina denitrificans</name>
    <dbReference type="NCBI Taxonomy" id="332522"/>
    <lineage>
        <taxon>Bacteria</taxon>
        <taxon>Pseudomonadati</taxon>
        <taxon>Pseudomonadota</taxon>
        <taxon>Gammaproteobacteria</taxon>
        <taxon>Halospina</taxon>
    </lineage>
</organism>
<accession>A0A4R7K0U2</accession>
<dbReference type="InterPro" id="IPR000847">
    <property type="entry name" value="LysR_HTH_N"/>
</dbReference>
<dbReference type="Proteomes" id="UP000295830">
    <property type="component" value="Unassembled WGS sequence"/>
</dbReference>
<keyword evidence="4" id="KW-0804">Transcription</keyword>
<dbReference type="Gene3D" id="1.10.10.10">
    <property type="entry name" value="Winged helix-like DNA-binding domain superfamily/Winged helix DNA-binding domain"/>
    <property type="match status" value="1"/>
</dbReference>
<dbReference type="GO" id="GO:0003677">
    <property type="term" value="F:DNA binding"/>
    <property type="evidence" value="ECO:0007669"/>
    <property type="project" value="UniProtKB-KW"/>
</dbReference>
<dbReference type="Pfam" id="PF03466">
    <property type="entry name" value="LysR_substrate"/>
    <property type="match status" value="1"/>
</dbReference>
<dbReference type="PROSITE" id="PS50931">
    <property type="entry name" value="HTH_LYSR"/>
    <property type="match status" value="1"/>
</dbReference>
<dbReference type="InterPro" id="IPR005119">
    <property type="entry name" value="LysR_subst-bd"/>
</dbReference>
<evidence type="ECO:0000256" key="1">
    <source>
        <dbReference type="ARBA" id="ARBA00009437"/>
    </source>
</evidence>
<evidence type="ECO:0000256" key="3">
    <source>
        <dbReference type="ARBA" id="ARBA00023125"/>
    </source>
</evidence>
<evidence type="ECO:0000313" key="6">
    <source>
        <dbReference type="EMBL" id="TDT44462.1"/>
    </source>
</evidence>
<dbReference type="Gene3D" id="3.40.190.10">
    <property type="entry name" value="Periplasmic binding protein-like II"/>
    <property type="match status" value="2"/>
</dbReference>